<keyword evidence="3" id="KW-0963">Cytoplasm</keyword>
<dbReference type="EC" id="3.5.1.44" evidence="3"/>
<dbReference type="Gene3D" id="3.40.50.180">
    <property type="entry name" value="Methylesterase CheB, C-terminal domain"/>
    <property type="match status" value="1"/>
</dbReference>
<dbReference type="SUPFAM" id="SSF52172">
    <property type="entry name" value="CheY-like"/>
    <property type="match status" value="1"/>
</dbReference>
<dbReference type="EMBL" id="RKRF01000007">
    <property type="protein sequence ID" value="RPF55976.1"/>
    <property type="molecule type" value="Genomic_DNA"/>
</dbReference>
<dbReference type="EC" id="3.1.1.61" evidence="3"/>
<comment type="PTM">
    <text evidence="3">Phosphorylated by CheA. Phosphorylation of the N-terminal regulatory domain activates the methylesterase activity.</text>
</comment>
<evidence type="ECO:0000256" key="3">
    <source>
        <dbReference type="HAMAP-Rule" id="MF_00099"/>
    </source>
</evidence>
<dbReference type="OrthoDB" id="9793421at2"/>
<evidence type="ECO:0000259" key="7">
    <source>
        <dbReference type="PROSITE" id="PS50122"/>
    </source>
</evidence>
<dbReference type="PIRSF" id="PIRSF000876">
    <property type="entry name" value="RR_chemtxs_CheB"/>
    <property type="match status" value="1"/>
</dbReference>
<evidence type="ECO:0000259" key="6">
    <source>
        <dbReference type="PROSITE" id="PS50110"/>
    </source>
</evidence>
<organism evidence="8 9">
    <name type="scientific">Aquisalibacillus elongatus</name>
    <dbReference type="NCBI Taxonomy" id="485577"/>
    <lineage>
        <taxon>Bacteria</taxon>
        <taxon>Bacillati</taxon>
        <taxon>Bacillota</taxon>
        <taxon>Bacilli</taxon>
        <taxon>Bacillales</taxon>
        <taxon>Bacillaceae</taxon>
        <taxon>Aquisalibacillus</taxon>
    </lineage>
</organism>
<dbReference type="InterPro" id="IPR008248">
    <property type="entry name" value="CheB-like"/>
</dbReference>
<feature type="modified residue" description="4-aspartylphosphate" evidence="3 5">
    <location>
        <position position="56"/>
    </location>
</feature>
<feature type="active site" evidence="3 4">
    <location>
        <position position="287"/>
    </location>
</feature>
<comment type="subcellular location">
    <subcellularLocation>
        <location evidence="3">Cytoplasm</location>
    </subcellularLocation>
</comment>
<dbReference type="PROSITE" id="PS50122">
    <property type="entry name" value="CHEB"/>
    <property type="match status" value="1"/>
</dbReference>
<evidence type="ECO:0000256" key="5">
    <source>
        <dbReference type="PROSITE-ProRule" id="PRU00169"/>
    </source>
</evidence>
<dbReference type="Gene3D" id="3.40.50.2300">
    <property type="match status" value="1"/>
</dbReference>
<dbReference type="InterPro" id="IPR035909">
    <property type="entry name" value="CheB_C"/>
</dbReference>
<dbReference type="SMART" id="SM00448">
    <property type="entry name" value="REC"/>
    <property type="match status" value="1"/>
</dbReference>
<evidence type="ECO:0000313" key="8">
    <source>
        <dbReference type="EMBL" id="RPF55976.1"/>
    </source>
</evidence>
<dbReference type="GO" id="GO:0008984">
    <property type="term" value="F:protein-glutamate methylesterase activity"/>
    <property type="evidence" value="ECO:0007669"/>
    <property type="project" value="UniProtKB-UniRule"/>
</dbReference>
<feature type="domain" description="Response regulatory" evidence="6">
    <location>
        <begin position="5"/>
        <end position="122"/>
    </location>
</feature>
<dbReference type="PROSITE" id="PS50110">
    <property type="entry name" value="RESPONSE_REGULATORY"/>
    <property type="match status" value="1"/>
</dbReference>
<dbReference type="CDD" id="cd17541">
    <property type="entry name" value="REC_CheB-like"/>
    <property type="match status" value="1"/>
</dbReference>
<dbReference type="Pfam" id="PF01339">
    <property type="entry name" value="CheB_methylest"/>
    <property type="match status" value="1"/>
</dbReference>
<sequence length="345" mass="38007">MKNIRVLVVDDSAFMRKMISDMINQSDHMETVDTARNGLDALEKVKRFNPDVVTLDVEMPKMDGLSALKRLMKEYPVPVIMLSSLTGEGTDSTIQAIEYGAVDFITKPSGAISLNIEEVKDQLIHKITAAATANVKQESRHNSVQTHRHQELLYEHSIVSIGVSTGGPKALQTLMQQLPQDFSAPILIVQHMPPRFTQSLARRLDQISHIPVKEAENGEVLKKGNAYVAPGGLQFEVKPMARSLVANISEPTIQHGHIPSVNQLFQSLANIDHYNLINVVLTGMGTDGSIGAQTIERHSNSYFFIAESEDTAVIDGMPKSLKQTVQVNAVLPIDRIAQMLSKLVQ</sequence>
<comment type="function">
    <text evidence="3">Involved in chemotaxis. Part of a chemotaxis signal transduction system that modulates chemotaxis in response to various stimuli. Catalyzes the demethylation of specific methylglutamate residues introduced into the chemoreceptors (methyl-accepting chemotaxis proteins or MCP) by CheR. Also mediates the irreversible deamidation of specific glutamine residues to glutamic acid.</text>
</comment>
<dbReference type="GO" id="GO:0050568">
    <property type="term" value="F:protein-glutamine glutaminase activity"/>
    <property type="evidence" value="ECO:0007669"/>
    <property type="project" value="UniProtKB-UniRule"/>
</dbReference>
<dbReference type="InterPro" id="IPR011006">
    <property type="entry name" value="CheY-like_superfamily"/>
</dbReference>
<dbReference type="Proteomes" id="UP000276443">
    <property type="component" value="Unassembled WGS sequence"/>
</dbReference>
<comment type="catalytic activity">
    <reaction evidence="2 3">
        <text>[protein]-L-glutamate 5-O-methyl ester + H2O = L-glutamyl-[protein] + methanol + H(+)</text>
        <dbReference type="Rhea" id="RHEA:23236"/>
        <dbReference type="Rhea" id="RHEA-COMP:10208"/>
        <dbReference type="Rhea" id="RHEA-COMP:10311"/>
        <dbReference type="ChEBI" id="CHEBI:15377"/>
        <dbReference type="ChEBI" id="CHEBI:15378"/>
        <dbReference type="ChEBI" id="CHEBI:17790"/>
        <dbReference type="ChEBI" id="CHEBI:29973"/>
        <dbReference type="ChEBI" id="CHEBI:82795"/>
        <dbReference type="EC" id="3.1.1.61"/>
    </reaction>
</comment>
<dbReference type="PANTHER" id="PTHR42872:SF3">
    <property type="entry name" value="PROTEIN-GLUTAMATE METHYLESTERASE_PROTEIN-GLUTAMINE GLUTAMINASE 1"/>
    <property type="match status" value="1"/>
</dbReference>
<proteinExistence type="inferred from homology"/>
<dbReference type="InterPro" id="IPR000673">
    <property type="entry name" value="Sig_transdc_resp-reg_Me-estase"/>
</dbReference>
<dbReference type="Pfam" id="PF00072">
    <property type="entry name" value="Response_reg"/>
    <property type="match status" value="1"/>
</dbReference>
<dbReference type="NCBIfam" id="NF001965">
    <property type="entry name" value="PRK00742.1"/>
    <property type="match status" value="1"/>
</dbReference>
<dbReference type="AlphaFoldDB" id="A0A3N5BE40"/>
<keyword evidence="9" id="KW-1185">Reference proteome</keyword>
<evidence type="ECO:0000256" key="2">
    <source>
        <dbReference type="ARBA" id="ARBA00048267"/>
    </source>
</evidence>
<comment type="catalytic activity">
    <reaction evidence="3">
        <text>L-glutaminyl-[protein] + H2O = L-glutamyl-[protein] + NH4(+)</text>
        <dbReference type="Rhea" id="RHEA:16441"/>
        <dbReference type="Rhea" id="RHEA-COMP:10207"/>
        <dbReference type="Rhea" id="RHEA-COMP:10208"/>
        <dbReference type="ChEBI" id="CHEBI:15377"/>
        <dbReference type="ChEBI" id="CHEBI:28938"/>
        <dbReference type="ChEBI" id="CHEBI:29973"/>
        <dbReference type="ChEBI" id="CHEBI:30011"/>
        <dbReference type="EC" id="3.5.1.44"/>
    </reaction>
</comment>
<accession>A0A3N5BE40</accession>
<evidence type="ECO:0000256" key="4">
    <source>
        <dbReference type="PROSITE-ProRule" id="PRU00050"/>
    </source>
</evidence>
<reference evidence="8 9" key="1">
    <citation type="submission" date="2018-11" db="EMBL/GenBank/DDBJ databases">
        <title>Genomic Encyclopedia of Type Strains, Phase IV (KMG-IV): sequencing the most valuable type-strain genomes for metagenomic binning, comparative biology and taxonomic classification.</title>
        <authorList>
            <person name="Goeker M."/>
        </authorList>
    </citation>
    <scope>NUCLEOTIDE SEQUENCE [LARGE SCALE GENOMIC DNA]</scope>
    <source>
        <strain evidence="8 9">DSM 18090</strain>
    </source>
</reference>
<feature type="domain" description="CheB-type methylesterase" evidence="7">
    <location>
        <begin position="152"/>
        <end position="345"/>
    </location>
</feature>
<dbReference type="PANTHER" id="PTHR42872">
    <property type="entry name" value="PROTEIN-GLUTAMATE METHYLESTERASE/PROTEIN-GLUTAMINE GLUTAMINASE"/>
    <property type="match status" value="1"/>
</dbReference>
<feature type="active site" evidence="3 4">
    <location>
        <position position="164"/>
    </location>
</feature>
<evidence type="ECO:0000256" key="1">
    <source>
        <dbReference type="ARBA" id="ARBA00022801"/>
    </source>
</evidence>
<comment type="domain">
    <text evidence="3">Contains a C-terminal catalytic domain, and an N-terminal region which modulates catalytic activity.</text>
</comment>
<keyword evidence="1 3" id="KW-0378">Hydrolase</keyword>
<feature type="active site" evidence="3 4">
    <location>
        <position position="191"/>
    </location>
</feature>
<dbReference type="SUPFAM" id="SSF52738">
    <property type="entry name" value="Methylesterase CheB, C-terminal domain"/>
    <property type="match status" value="1"/>
</dbReference>
<dbReference type="InterPro" id="IPR001789">
    <property type="entry name" value="Sig_transdc_resp-reg_receiver"/>
</dbReference>
<keyword evidence="3 5" id="KW-0597">Phosphoprotein</keyword>
<protein>
    <recommendedName>
        <fullName evidence="3">Protein-glutamate methylesterase/protein-glutamine glutaminase</fullName>
        <ecNumber evidence="3">3.1.1.61</ecNumber>
        <ecNumber evidence="3">3.5.1.44</ecNumber>
    </recommendedName>
</protein>
<gene>
    <name evidence="3" type="primary">cheB</name>
    <name evidence="8" type="ORF">EDC24_0862</name>
</gene>
<dbReference type="GO" id="GO:0005737">
    <property type="term" value="C:cytoplasm"/>
    <property type="evidence" value="ECO:0007669"/>
    <property type="project" value="UniProtKB-SubCell"/>
</dbReference>
<keyword evidence="3 4" id="KW-0145">Chemotaxis</keyword>
<dbReference type="GO" id="GO:0006935">
    <property type="term" value="P:chemotaxis"/>
    <property type="evidence" value="ECO:0007669"/>
    <property type="project" value="UniProtKB-UniRule"/>
</dbReference>
<comment type="similarity">
    <text evidence="3">Belongs to the CheB family.</text>
</comment>
<comment type="caution">
    <text evidence="8">The sequence shown here is derived from an EMBL/GenBank/DDBJ whole genome shotgun (WGS) entry which is preliminary data.</text>
</comment>
<dbReference type="HAMAP" id="MF_00099">
    <property type="entry name" value="CheB_chemtxs"/>
    <property type="match status" value="1"/>
</dbReference>
<dbReference type="RefSeq" id="WP_124220008.1">
    <property type="nucleotide sequence ID" value="NZ_RKRF01000007.1"/>
</dbReference>
<dbReference type="CDD" id="cd16432">
    <property type="entry name" value="CheB_Rec"/>
    <property type="match status" value="1"/>
</dbReference>
<evidence type="ECO:0000313" key="9">
    <source>
        <dbReference type="Proteomes" id="UP000276443"/>
    </source>
</evidence>
<name>A0A3N5BE40_9BACI</name>
<dbReference type="GO" id="GO:0000156">
    <property type="term" value="F:phosphorelay response regulator activity"/>
    <property type="evidence" value="ECO:0007669"/>
    <property type="project" value="InterPro"/>
</dbReference>